<dbReference type="InterPro" id="IPR047660">
    <property type="entry name" value="DsrM"/>
</dbReference>
<dbReference type="Gene3D" id="1.20.950.20">
    <property type="entry name" value="Transmembrane di-heme cytochromes, Chain C"/>
    <property type="match status" value="1"/>
</dbReference>
<keyword evidence="7" id="KW-0560">Oxidoreductase</keyword>
<dbReference type="GO" id="GO:0019645">
    <property type="term" value="P:anaerobic electron transport chain"/>
    <property type="evidence" value="ECO:0007669"/>
    <property type="project" value="TreeGrafter"/>
</dbReference>
<dbReference type="SUPFAM" id="SSF103501">
    <property type="entry name" value="Respiratory nitrate reductase 1 gamma chain"/>
    <property type="match status" value="1"/>
</dbReference>
<feature type="transmembrane region" description="Helical" evidence="9">
    <location>
        <begin position="200"/>
        <end position="222"/>
    </location>
</feature>
<sequence>MSALIPLIIVVGCALLASVAVGAADLRFLFGVVIPGMAFAVFLGGIIIRVLKWAKAPVPYRIPTTAGQQKALTWMAHDELDNPSGTPGVIGRMALEILFFRSLFRNTNAEVHSDAEKVSHVGTQVLWAAAMVFHWSMLIVVARHFRLFVEPVPRWVEILQSLDGFFQIGVPVMFATTVAMIAAVLFLLARRLIDTKVRFISLPTDYFALYLLLGIAVSGAYMRHFSKVDVVQIKEAIAGWASFSFVTPTGVGVMYFVHVFLVSVLLVYFPFSKLMHAPGVFLSPTRNLANNNRVRRHINPWNPEIVGHTYAEWEEEFRDKLEASGYELEGK</sequence>
<keyword evidence="5" id="KW-0249">Electron transport</keyword>
<dbReference type="GO" id="GO:0020037">
    <property type="term" value="F:heme binding"/>
    <property type="evidence" value="ECO:0007669"/>
    <property type="project" value="TreeGrafter"/>
</dbReference>
<organism evidence="11">
    <name type="scientific">uncultured sulfate-reducing bacterium</name>
    <dbReference type="NCBI Taxonomy" id="153939"/>
    <lineage>
        <taxon>Bacteria</taxon>
        <taxon>environmental samples</taxon>
    </lineage>
</organism>
<evidence type="ECO:0000256" key="7">
    <source>
        <dbReference type="ARBA" id="ARBA00023002"/>
    </source>
</evidence>
<name>Q3IBS3_9BACT</name>
<evidence type="ECO:0000256" key="4">
    <source>
        <dbReference type="ARBA" id="ARBA00022692"/>
    </source>
</evidence>
<keyword evidence="6 9" id="KW-1133">Transmembrane helix</keyword>
<feature type="transmembrane region" description="Helical" evidence="9">
    <location>
        <begin position="125"/>
        <end position="145"/>
    </location>
</feature>
<accession>Q3IBS3</accession>
<dbReference type="Pfam" id="PF02665">
    <property type="entry name" value="Nitrate_red_gam"/>
    <property type="match status" value="1"/>
</dbReference>
<feature type="transmembrane region" description="Helical" evidence="9">
    <location>
        <begin position="32"/>
        <end position="51"/>
    </location>
</feature>
<dbReference type="NCBIfam" id="NF038037">
    <property type="entry name" value="cytob_DsrM"/>
    <property type="match status" value="1"/>
</dbReference>
<dbReference type="PANTHER" id="PTHR30598:SF3">
    <property type="entry name" value="RESPIRATORY NITRATE REDUCTASE 1 GAMMA CHAIN"/>
    <property type="match status" value="1"/>
</dbReference>
<comment type="subcellular location">
    <subcellularLocation>
        <location evidence="1">Cell membrane</location>
        <topology evidence="1">Multi-pass membrane protein</topology>
    </subcellularLocation>
</comment>
<keyword evidence="3" id="KW-1003">Cell membrane</keyword>
<dbReference type="GO" id="GO:0005886">
    <property type="term" value="C:plasma membrane"/>
    <property type="evidence" value="ECO:0007669"/>
    <property type="project" value="UniProtKB-SubCell"/>
</dbReference>
<feature type="transmembrane region" description="Helical" evidence="9">
    <location>
        <begin position="252"/>
        <end position="271"/>
    </location>
</feature>
<dbReference type="EMBL" id="CT025834">
    <property type="protein sequence ID" value="CAJ31133.1"/>
    <property type="molecule type" value="Genomic_DNA"/>
</dbReference>
<evidence type="ECO:0000256" key="2">
    <source>
        <dbReference type="ARBA" id="ARBA00022448"/>
    </source>
</evidence>
<reference evidence="11" key="1">
    <citation type="journal article" date="2005" name="J. Bacteriol.">
        <title>Clustered genes related to sulfate respiration in uncultured prokaryotes support the theory of their concomitant horizontal transfer.</title>
        <authorList>
            <person name="Mussmann M."/>
            <person name="Richter M."/>
            <person name="Lombardot T."/>
            <person name="Meyerdierks A."/>
            <person name="Kuever J."/>
            <person name="Kube M."/>
            <person name="Glockner F.O."/>
            <person name="Amann R."/>
        </authorList>
    </citation>
    <scope>NUCLEOTIDE SEQUENCE</scope>
</reference>
<protein>
    <submittedName>
        <fullName evidence="11">Hdr-like menaquinol-oxidizing enzyme, subunit C (HmeC)</fullName>
    </submittedName>
</protein>
<dbReference type="InterPro" id="IPR051936">
    <property type="entry name" value="Heme-iron_electron_transfer"/>
</dbReference>
<keyword evidence="2" id="KW-0813">Transport</keyword>
<dbReference type="InterPro" id="IPR036197">
    <property type="entry name" value="NarG-like_sf"/>
</dbReference>
<evidence type="ECO:0000256" key="6">
    <source>
        <dbReference type="ARBA" id="ARBA00022989"/>
    </source>
</evidence>
<evidence type="ECO:0000259" key="10">
    <source>
        <dbReference type="Pfam" id="PF02665"/>
    </source>
</evidence>
<feature type="domain" description="NarG-like" evidence="10">
    <location>
        <begin position="93"/>
        <end position="277"/>
    </location>
</feature>
<dbReference type="GO" id="GO:0009055">
    <property type="term" value="F:electron transfer activity"/>
    <property type="evidence" value="ECO:0007669"/>
    <property type="project" value="TreeGrafter"/>
</dbReference>
<feature type="transmembrane region" description="Helical" evidence="9">
    <location>
        <begin position="165"/>
        <end position="188"/>
    </location>
</feature>
<gene>
    <name evidence="11" type="primary">hmeC</name>
    <name evidence="11" type="ORF">42c90018</name>
</gene>
<proteinExistence type="predicted"/>
<evidence type="ECO:0000256" key="3">
    <source>
        <dbReference type="ARBA" id="ARBA00022475"/>
    </source>
</evidence>
<dbReference type="PANTHER" id="PTHR30598">
    <property type="entry name" value="NITRATE REDUCTASE PRIVATE CHAPERONE, REDOX ENZYME MATURATION PROTEIN REMP FAMILY"/>
    <property type="match status" value="1"/>
</dbReference>
<evidence type="ECO:0000256" key="9">
    <source>
        <dbReference type="SAM" id="Phobius"/>
    </source>
</evidence>
<dbReference type="AlphaFoldDB" id="Q3IBS3"/>
<evidence type="ECO:0000256" key="5">
    <source>
        <dbReference type="ARBA" id="ARBA00022982"/>
    </source>
</evidence>
<evidence type="ECO:0000256" key="1">
    <source>
        <dbReference type="ARBA" id="ARBA00004651"/>
    </source>
</evidence>
<keyword evidence="8 9" id="KW-0472">Membrane</keyword>
<evidence type="ECO:0000256" key="8">
    <source>
        <dbReference type="ARBA" id="ARBA00023136"/>
    </source>
</evidence>
<dbReference type="GO" id="GO:0008940">
    <property type="term" value="F:nitrate reductase activity"/>
    <property type="evidence" value="ECO:0007669"/>
    <property type="project" value="TreeGrafter"/>
</dbReference>
<evidence type="ECO:0000313" key="11">
    <source>
        <dbReference type="EMBL" id="CAJ31133.1"/>
    </source>
</evidence>
<keyword evidence="4 9" id="KW-0812">Transmembrane</keyword>
<dbReference type="InterPro" id="IPR023234">
    <property type="entry name" value="NarG-like_domain"/>
</dbReference>